<organism evidence="2 3">
    <name type="scientific">Leifsonia shinshuensis</name>
    <dbReference type="NCBI Taxonomy" id="150026"/>
    <lineage>
        <taxon>Bacteria</taxon>
        <taxon>Bacillati</taxon>
        <taxon>Actinomycetota</taxon>
        <taxon>Actinomycetes</taxon>
        <taxon>Micrococcales</taxon>
        <taxon>Microbacteriaceae</taxon>
        <taxon>Leifsonia</taxon>
    </lineage>
</organism>
<name>A0A7G6Y7A0_9MICO</name>
<protein>
    <submittedName>
        <fullName evidence="2">Uncharacterized protein</fullName>
    </submittedName>
</protein>
<dbReference type="EMBL" id="CP043641">
    <property type="protein sequence ID" value="QNE34365.1"/>
    <property type="molecule type" value="Genomic_DNA"/>
</dbReference>
<proteinExistence type="predicted"/>
<feature type="signal peptide" evidence="1">
    <location>
        <begin position="1"/>
        <end position="40"/>
    </location>
</feature>
<evidence type="ECO:0000313" key="2">
    <source>
        <dbReference type="EMBL" id="QNE34365.1"/>
    </source>
</evidence>
<keyword evidence="1" id="KW-0732">Signal</keyword>
<accession>A0A7G6Y7A0</accession>
<reference evidence="3" key="1">
    <citation type="submission" date="2019-09" db="EMBL/GenBank/DDBJ databases">
        <title>Antimicrobial potential of Antarctic Bacteria.</title>
        <authorList>
            <person name="Benaud N."/>
            <person name="Edwards R.J."/>
            <person name="Ferrari B.C."/>
        </authorList>
    </citation>
    <scope>NUCLEOTIDE SEQUENCE [LARGE SCALE GENOMIC DNA]</scope>
    <source>
        <strain evidence="3">INR9</strain>
    </source>
</reference>
<evidence type="ECO:0000313" key="3">
    <source>
        <dbReference type="Proteomes" id="UP000515511"/>
    </source>
</evidence>
<sequence>MTGRRASSARRVSALRLLPRGRRALAATGLLALSAAFGLAALQTTSAGFTDQSAPRLGTGGAIGGSYNIAFLDAGGAIQEGDPTPLALDTSGNGAITFDATSDVAMRVVTTTVATGPVRLSLYNAYPGSRPSDPGTTGPGADPYDYALYTVTVDGTAVVTAATAAAIDAAPPVLTGWTQNTPKAVTVAVSLPRAIGNPYVFDRTLVLGVRFDGSTS</sequence>
<dbReference type="AlphaFoldDB" id="A0A7G6Y7A0"/>
<dbReference type="RefSeq" id="WP_185277530.1">
    <property type="nucleotide sequence ID" value="NZ_CP043641.1"/>
</dbReference>
<dbReference type="Proteomes" id="UP000515511">
    <property type="component" value="Chromosome"/>
</dbReference>
<dbReference type="KEGG" id="lse:F1C12_03920"/>
<evidence type="ECO:0000256" key="1">
    <source>
        <dbReference type="SAM" id="SignalP"/>
    </source>
</evidence>
<feature type="chain" id="PRO_5039170374" evidence="1">
    <location>
        <begin position="41"/>
        <end position="216"/>
    </location>
</feature>
<gene>
    <name evidence="2" type="ORF">F1C12_03920</name>
</gene>